<dbReference type="Gene3D" id="1.20.1300.10">
    <property type="entry name" value="Fumarate reductase/succinate dehydrogenase, transmembrane subunit"/>
    <property type="match status" value="1"/>
</dbReference>
<dbReference type="RefSeq" id="WP_386101027.1">
    <property type="nucleotide sequence ID" value="NZ_JBHUOZ010000003.1"/>
</dbReference>
<keyword evidence="1" id="KW-0472">Membrane</keyword>
<dbReference type="InterPro" id="IPR011138">
    <property type="entry name" value="Cytochrome_b-558"/>
</dbReference>
<protein>
    <submittedName>
        <fullName evidence="2">Succinate dehydrogenase cytochrome b subunit</fullName>
    </submittedName>
</protein>
<sequence length="240" mass="26573">MKWSELFTSSVGKKLIMSITGISLVAFLVVHVGLNACIWANDGGVMFNKAAHFMGSNIVPRILEIGLFLGILLHIVQGLVLEVQNRSKRKIGYAVPMGNKGSKWYSRSMGLLGTLLLLFLIMHIAHFWVPSRITGLEPVYIDVTNGQIAAGASPVAKEYHDLFGKMREVFEGNLLVVILYTLGCISLAWHLLHGFTSAFRTLGLTNHKYIKLFDATGLAFSIIVPLAFIMMPISFYMGWV</sequence>
<feature type="transmembrane region" description="Helical" evidence="1">
    <location>
        <begin position="174"/>
        <end position="192"/>
    </location>
</feature>
<reference evidence="3" key="1">
    <citation type="journal article" date="2019" name="Int. J. Syst. Evol. Microbiol.">
        <title>The Global Catalogue of Microorganisms (GCM) 10K type strain sequencing project: providing services to taxonomists for standard genome sequencing and annotation.</title>
        <authorList>
            <consortium name="The Broad Institute Genomics Platform"/>
            <consortium name="The Broad Institute Genome Sequencing Center for Infectious Disease"/>
            <person name="Wu L."/>
            <person name="Ma J."/>
        </authorList>
    </citation>
    <scope>NUCLEOTIDE SEQUENCE [LARGE SCALE GENOMIC DNA]</scope>
    <source>
        <strain evidence="3">KCTC 23299</strain>
    </source>
</reference>
<dbReference type="SUPFAM" id="SSF81343">
    <property type="entry name" value="Fumarate reductase respiratory complex transmembrane subunits"/>
    <property type="match status" value="1"/>
</dbReference>
<evidence type="ECO:0000313" key="2">
    <source>
        <dbReference type="EMBL" id="MFD2921195.1"/>
    </source>
</evidence>
<proteinExistence type="predicted"/>
<accession>A0ABW6A744</accession>
<feature type="transmembrane region" description="Helical" evidence="1">
    <location>
        <begin position="61"/>
        <end position="81"/>
    </location>
</feature>
<evidence type="ECO:0000256" key="1">
    <source>
        <dbReference type="SAM" id="Phobius"/>
    </source>
</evidence>
<feature type="transmembrane region" description="Helical" evidence="1">
    <location>
        <begin position="212"/>
        <end position="237"/>
    </location>
</feature>
<dbReference type="EMBL" id="JBHUOZ010000003">
    <property type="protein sequence ID" value="MFD2921195.1"/>
    <property type="molecule type" value="Genomic_DNA"/>
</dbReference>
<comment type="caution">
    <text evidence="2">The sequence shown here is derived from an EMBL/GenBank/DDBJ whole genome shotgun (WGS) entry which is preliminary data.</text>
</comment>
<organism evidence="2 3">
    <name type="scientific">Terrimonas rubra</name>
    <dbReference type="NCBI Taxonomy" id="1035890"/>
    <lineage>
        <taxon>Bacteria</taxon>
        <taxon>Pseudomonadati</taxon>
        <taxon>Bacteroidota</taxon>
        <taxon>Chitinophagia</taxon>
        <taxon>Chitinophagales</taxon>
        <taxon>Chitinophagaceae</taxon>
        <taxon>Terrimonas</taxon>
    </lineage>
</organism>
<feature type="transmembrane region" description="Helical" evidence="1">
    <location>
        <begin position="21"/>
        <end position="41"/>
    </location>
</feature>
<keyword evidence="1" id="KW-0812">Transmembrane</keyword>
<keyword evidence="3" id="KW-1185">Reference proteome</keyword>
<dbReference type="InterPro" id="IPR034804">
    <property type="entry name" value="SQR/QFR_C/D"/>
</dbReference>
<name>A0ABW6A744_9BACT</name>
<keyword evidence="1" id="KW-1133">Transmembrane helix</keyword>
<gene>
    <name evidence="2" type="ORF">ACFS6H_15830</name>
</gene>
<dbReference type="Proteomes" id="UP001597511">
    <property type="component" value="Unassembled WGS sequence"/>
</dbReference>
<feature type="transmembrane region" description="Helical" evidence="1">
    <location>
        <begin position="109"/>
        <end position="129"/>
    </location>
</feature>
<evidence type="ECO:0000313" key="3">
    <source>
        <dbReference type="Proteomes" id="UP001597511"/>
    </source>
</evidence>
<dbReference type="CDD" id="cd03498">
    <property type="entry name" value="SQR_TypeB_2_TM"/>
    <property type="match status" value="1"/>
</dbReference>
<dbReference type="NCBIfam" id="TIGR02046">
    <property type="entry name" value="sdhC_b558_fam"/>
    <property type="match status" value="1"/>
</dbReference>